<keyword evidence="2" id="KW-1185">Reference proteome</keyword>
<evidence type="ECO:0000313" key="1">
    <source>
        <dbReference type="EMBL" id="KAF8785593.1"/>
    </source>
</evidence>
<protein>
    <submittedName>
        <fullName evidence="1">Uncharacterized protein</fullName>
    </submittedName>
</protein>
<gene>
    <name evidence="1" type="ORF">HNY73_011111</name>
</gene>
<dbReference type="EMBL" id="JABXBU010000030">
    <property type="protein sequence ID" value="KAF8785593.1"/>
    <property type="molecule type" value="Genomic_DNA"/>
</dbReference>
<name>A0A8T0F9C1_ARGBR</name>
<proteinExistence type="predicted"/>
<reference evidence="1" key="1">
    <citation type="journal article" date="2020" name="bioRxiv">
        <title>Chromosome-level reference genome of the European wasp spider Argiope bruennichi: a resource for studies on range expansion and evolutionary adaptation.</title>
        <authorList>
            <person name="Sheffer M.M."/>
            <person name="Hoppe A."/>
            <person name="Krehenwinkel H."/>
            <person name="Uhl G."/>
            <person name="Kuss A.W."/>
            <person name="Jensen L."/>
            <person name="Jensen C."/>
            <person name="Gillespie R.G."/>
            <person name="Hoff K.J."/>
            <person name="Prost S."/>
        </authorList>
    </citation>
    <scope>NUCLEOTIDE SEQUENCE</scope>
</reference>
<sequence>MRDEAGGDTLLPRPYCKWRDSVQKAEADGPRQLFSAQAQISFSRAEKEKMGYLNLANILGKAVYKAGDNSAPTFGVGFSTNATTVAKLGKYIYFQILKNIVSHIEMVNIASSGATARILNVDLVEGASYHSQLSEDLPESTLLSAARKKRKEKRDKRKSVNKYLGDTDEPDQMSCAWQIIFLCLELQVHAPLGCFWRGGGIVIQSPLGTNAPPEIGPDKDWIPYTVWDLTPASPVCRSLSATLKIRKGEHFQQNLESN</sequence>
<dbReference type="Proteomes" id="UP000807504">
    <property type="component" value="Unassembled WGS sequence"/>
</dbReference>
<evidence type="ECO:0000313" key="2">
    <source>
        <dbReference type="Proteomes" id="UP000807504"/>
    </source>
</evidence>
<accession>A0A8T0F9C1</accession>
<reference evidence="1" key="2">
    <citation type="submission" date="2020-06" db="EMBL/GenBank/DDBJ databases">
        <authorList>
            <person name="Sheffer M."/>
        </authorList>
    </citation>
    <scope>NUCLEOTIDE SEQUENCE</scope>
</reference>
<dbReference type="AlphaFoldDB" id="A0A8T0F9C1"/>
<organism evidence="1 2">
    <name type="scientific">Argiope bruennichi</name>
    <name type="common">Wasp spider</name>
    <name type="synonym">Aranea bruennichi</name>
    <dbReference type="NCBI Taxonomy" id="94029"/>
    <lineage>
        <taxon>Eukaryota</taxon>
        <taxon>Metazoa</taxon>
        <taxon>Ecdysozoa</taxon>
        <taxon>Arthropoda</taxon>
        <taxon>Chelicerata</taxon>
        <taxon>Arachnida</taxon>
        <taxon>Araneae</taxon>
        <taxon>Araneomorphae</taxon>
        <taxon>Entelegynae</taxon>
        <taxon>Araneoidea</taxon>
        <taxon>Araneidae</taxon>
        <taxon>Argiope</taxon>
    </lineage>
</organism>
<comment type="caution">
    <text evidence="1">The sequence shown here is derived from an EMBL/GenBank/DDBJ whole genome shotgun (WGS) entry which is preliminary data.</text>
</comment>